<dbReference type="Proteomes" id="UP000034034">
    <property type="component" value="Chromosome"/>
</dbReference>
<protein>
    <submittedName>
        <fullName evidence="6">Regulatory protein TetR</fullName>
    </submittedName>
</protein>
<dbReference type="EMBL" id="CP009922">
    <property type="protein sequence ID" value="AKG46205.1"/>
    <property type="molecule type" value="Genomic_DNA"/>
</dbReference>
<dbReference type="InterPro" id="IPR009057">
    <property type="entry name" value="Homeodomain-like_sf"/>
</dbReference>
<dbReference type="KEGG" id="sxi:SXIM_48210"/>
<feature type="DNA-binding region" description="H-T-H motif" evidence="4">
    <location>
        <begin position="28"/>
        <end position="47"/>
    </location>
</feature>
<dbReference type="STRING" id="408015.SXIM_48210"/>
<reference evidence="6" key="1">
    <citation type="submission" date="2019-08" db="EMBL/GenBank/DDBJ databases">
        <title>Complete genome sequence of a mangrove-derived Streptomyces xiamenensis.</title>
        <authorList>
            <person name="Xu J."/>
        </authorList>
    </citation>
    <scope>NUCLEOTIDE SEQUENCE</scope>
    <source>
        <strain evidence="6">318</strain>
    </source>
</reference>
<dbReference type="PANTHER" id="PTHR30055:SF234">
    <property type="entry name" value="HTH-TYPE TRANSCRIPTIONAL REGULATOR BETI"/>
    <property type="match status" value="1"/>
</dbReference>
<keyword evidence="1" id="KW-0805">Transcription regulation</keyword>
<evidence type="ECO:0000256" key="3">
    <source>
        <dbReference type="ARBA" id="ARBA00023163"/>
    </source>
</evidence>
<evidence type="ECO:0000313" key="6">
    <source>
        <dbReference type="EMBL" id="AKG46205.1"/>
    </source>
</evidence>
<keyword evidence="7" id="KW-1185">Reference proteome</keyword>
<feature type="domain" description="HTH tetR-type" evidence="5">
    <location>
        <begin position="6"/>
        <end position="65"/>
    </location>
</feature>
<keyword evidence="3" id="KW-0804">Transcription</keyword>
<dbReference type="GO" id="GO:0003700">
    <property type="term" value="F:DNA-binding transcription factor activity"/>
    <property type="evidence" value="ECO:0007669"/>
    <property type="project" value="TreeGrafter"/>
</dbReference>
<name>A0A0F7FZC9_9ACTN</name>
<evidence type="ECO:0000259" key="5">
    <source>
        <dbReference type="PROSITE" id="PS50977"/>
    </source>
</evidence>
<dbReference type="HOGENOM" id="CLU_069356_17_1_11"/>
<dbReference type="PATRIC" id="fig|408015.6.peg.4880"/>
<organism evidence="6 7">
    <name type="scientific">Streptomyces xiamenensis</name>
    <dbReference type="NCBI Taxonomy" id="408015"/>
    <lineage>
        <taxon>Bacteria</taxon>
        <taxon>Bacillati</taxon>
        <taxon>Actinomycetota</taxon>
        <taxon>Actinomycetes</taxon>
        <taxon>Kitasatosporales</taxon>
        <taxon>Streptomycetaceae</taxon>
        <taxon>Streptomyces</taxon>
    </lineage>
</organism>
<gene>
    <name evidence="6" type="ORF">SXIM_48210</name>
</gene>
<evidence type="ECO:0000256" key="2">
    <source>
        <dbReference type="ARBA" id="ARBA00023125"/>
    </source>
</evidence>
<dbReference type="PANTHER" id="PTHR30055">
    <property type="entry name" value="HTH-TYPE TRANSCRIPTIONAL REGULATOR RUTR"/>
    <property type="match status" value="1"/>
</dbReference>
<dbReference type="GO" id="GO:0000976">
    <property type="term" value="F:transcription cis-regulatory region binding"/>
    <property type="evidence" value="ECO:0007669"/>
    <property type="project" value="TreeGrafter"/>
</dbReference>
<dbReference type="RefSeq" id="WP_030730930.1">
    <property type="nucleotide sequence ID" value="NZ_CP009922.3"/>
</dbReference>
<dbReference type="AlphaFoldDB" id="A0A0F7FZC9"/>
<evidence type="ECO:0000313" key="7">
    <source>
        <dbReference type="Proteomes" id="UP000034034"/>
    </source>
</evidence>
<proteinExistence type="predicted"/>
<sequence>MRADAVRNRQRIFDEAHRAIAAGETELTLNELARRSGVGVGTVYRLFPTQRAMLEAVLEVSARDLIRLAEEAGTESDPHRALEEFLRSALAAALARPGLFTVLITLTDETDSLREAKGELAAKATQLLGRIDPAPALTGENLLKLFCGLIHAISEHPEERRPAATDAYLQLLRAGLAAGPGA</sequence>
<dbReference type="InterPro" id="IPR001647">
    <property type="entry name" value="HTH_TetR"/>
</dbReference>
<dbReference type="Gene3D" id="1.10.357.10">
    <property type="entry name" value="Tetracycline Repressor, domain 2"/>
    <property type="match status" value="1"/>
</dbReference>
<accession>A0A0F7FZC9</accession>
<keyword evidence="2 4" id="KW-0238">DNA-binding</keyword>
<dbReference type="PROSITE" id="PS50977">
    <property type="entry name" value="HTH_TETR_2"/>
    <property type="match status" value="1"/>
</dbReference>
<dbReference type="Pfam" id="PF00440">
    <property type="entry name" value="TetR_N"/>
    <property type="match status" value="1"/>
</dbReference>
<dbReference type="InterPro" id="IPR050109">
    <property type="entry name" value="HTH-type_TetR-like_transc_reg"/>
</dbReference>
<dbReference type="SUPFAM" id="SSF46689">
    <property type="entry name" value="Homeodomain-like"/>
    <property type="match status" value="1"/>
</dbReference>
<evidence type="ECO:0000256" key="4">
    <source>
        <dbReference type="PROSITE-ProRule" id="PRU00335"/>
    </source>
</evidence>
<evidence type="ECO:0000256" key="1">
    <source>
        <dbReference type="ARBA" id="ARBA00023015"/>
    </source>
</evidence>